<dbReference type="CDD" id="cd00200">
    <property type="entry name" value="WD40"/>
    <property type="match status" value="4"/>
</dbReference>
<dbReference type="SUPFAM" id="SSF52200">
    <property type="entry name" value="Toll/Interleukin receptor TIR domain"/>
    <property type="match status" value="1"/>
</dbReference>
<dbReference type="PRINTS" id="PR00449">
    <property type="entry name" value="RASTRNSFRMNG"/>
</dbReference>
<dbReference type="Gene3D" id="3.40.50.300">
    <property type="entry name" value="P-loop containing nucleotide triphosphate hydrolases"/>
    <property type="match status" value="1"/>
</dbReference>
<feature type="repeat" description="WD" evidence="3">
    <location>
        <begin position="229"/>
        <end position="270"/>
    </location>
</feature>
<dbReference type="PROSITE" id="PS50082">
    <property type="entry name" value="WD_REPEATS_2"/>
    <property type="match status" value="18"/>
</dbReference>
<dbReference type="PANTHER" id="PTHR19879:SF9">
    <property type="entry name" value="TRANSCRIPTION INITIATION FACTOR TFIID SUBUNIT 5"/>
    <property type="match status" value="1"/>
</dbReference>
<feature type="repeat" description="WD" evidence="3">
    <location>
        <begin position="527"/>
        <end position="568"/>
    </location>
</feature>
<feature type="repeat" description="WD" evidence="3">
    <location>
        <begin position="21"/>
        <end position="62"/>
    </location>
</feature>
<keyword evidence="2" id="KW-0677">Repeat</keyword>
<feature type="repeat" description="WD" evidence="3">
    <location>
        <begin position="401"/>
        <end position="433"/>
    </location>
</feature>
<dbReference type="Pfam" id="PF00071">
    <property type="entry name" value="Ras"/>
    <property type="match status" value="1"/>
</dbReference>
<sequence>MNTVPITPQAVPAGFELLHTLRGHEDVIYQLTWSPDGRILASASADRTVRLWDTLSGEVSGLLLHKDTVSSVAWSPDSHALASGVWNKSLRMWDPLSSELLWMLHYSLPISSIAWSPDGATLAAGFGDKLIRFFHAESGEFQQAFEGHIEGILCLAWSPDGRTLASGSEDRTIRLWNMENGEAFHTLKGHSGEIITLLWSSDGRTLISGSWDETIRIWNAESGELSRTLEGYHGNANLMAWSPDGVMLASSFCDETIHLWNIQSGERIQVLEGHTNRLLCLCFSPDGHLFASKSYDGTVHLRRCDTWELVAILAEPSNSIFGGLAFHPHNTFLATRGHHEEWISLWRLDYERLLGTGFQAEPEIPVVASQEPPILTEKYEEPFRNILRETEPQGLILLHTLDTADLFVSELAWSPDGKILAAGTLERAIQFWQEGYSDRQYTGVGHESYVYSIAWSPDSSLLASGAADRTIRLWDGRNGVLLATYQGHENDVSAVAWSPDGRLLASGSRDQTVRLWDSQNGQILAVLEGHQGPVYSVAWSPDGQLLASASYDKIIHIWESERQTLWQTLKIHDSAVSIVAWSPDAQWLVSGSFDNTIRFWNRRIGRQTQILESHTDTILGVRFAPDGRTLASKSYDNTVRLWDCASGELLTVLSEPTAVLNFGGLAFHPCESILATHGKGDKGIRIWQVNYQNLGAIRERRTSSAAEIRYLPGQPEFSAQIEVPVKIGEPEPKKVATATTPQGFTLQYVLRGHQDIISPLEWSPDGRVLASGSADAMICLWDEHTGELLKTLSGHQDRISSLSWAPDSQQLAAGSMDTTISVWNVSRGDLQLKLEGHTDGVLSVAWAPDGWMLASSSDDHTICLWDSQSGDLLWKLEGHASAVTSLAWSPDALILASASFDNTIGLWDVQSGTRCQTFEGQGGAVTSLTWSPDGKMLAAGFLDTTVRFWNLETGRQVSILENHTDIVLCVRFSPDSHFLATKSDDGTVRLWQSESWETVTVAILPEPTNVMNFGGLAFHPQKPVLATRGEEDRVIRVWSLDYNAILKTSEPLQTTRYYKNAKVVLVGDTGRGKSGLALVLTGQDWQATESTHGRHVKHFDTHDIELPGGRSETHETLLWDLAGQPGYRLIHQLHLNEVAVALVVFDASTETESFAGVRHWTRSLAQAYRLQGDSALPMKKFLVAARCDRGGVQMIQKRIDALREALGFDKFFATSAKEGWQIPELIQAIKDAVDWEALPTVSSNELFQVIKQFLVNEKQAGRLLSRKDDLFRLFEHTYPEFSTDPELNAKFETCIGRVETRGLIRRLNFGGYVLLQPELLDSYASAMINTAKSDPDGLGFISEEDALEGRFSMSADERAPDREQEKLLLIATVEELLRHELILRETTETSTNLVFPSQITREQTREEEITGISVIFTFEGALMNIYAALTVRLSQSLLFVKKERWRQTATYIATVGGICGITFKELEEGQGEIALFFDEAASEATRFQFEDYVVAHLKRLALPDSVQRRRIVACDQCHEQIPDSMILRLRELGRTNMTCPVCESPISLLDREKRLIAVDTSSLAKMDQAANAQRQRDTASMVLKGKIEAGDFDVFLCHNSQDKPEVKAIGERLKEAGILPWLDEWEFRPGLPWQKTLENQIGQIKSAAVFIGSKGIGPWQDMEIDAFLRIFVKRQAPVIPVLLPGCEDAPKLPLFLEGMMWVDFRKNEPDPLDQLLWGITGKKRIMEL</sequence>
<dbReference type="EMBL" id="DF820468">
    <property type="protein sequence ID" value="GAK58731.1"/>
    <property type="molecule type" value="Genomic_DNA"/>
</dbReference>
<feature type="repeat" description="WD" evidence="3">
    <location>
        <begin position="62"/>
        <end position="94"/>
    </location>
</feature>
<gene>
    <name evidence="6" type="ORF">U27_05706</name>
</gene>
<evidence type="ECO:0000256" key="2">
    <source>
        <dbReference type="ARBA" id="ARBA00022737"/>
    </source>
</evidence>
<feature type="repeat" description="WD" evidence="3">
    <location>
        <begin position="792"/>
        <end position="833"/>
    </location>
</feature>
<dbReference type="InterPro" id="IPR036322">
    <property type="entry name" value="WD40_repeat_dom_sf"/>
</dbReference>
<dbReference type="InterPro" id="IPR001680">
    <property type="entry name" value="WD40_rpt"/>
</dbReference>
<dbReference type="GO" id="GO:0005525">
    <property type="term" value="F:GTP binding"/>
    <property type="evidence" value="ECO:0007669"/>
    <property type="project" value="InterPro"/>
</dbReference>
<feature type="domain" description="WDR19 first beta-propeller" evidence="5">
    <location>
        <begin position="844"/>
        <end position="1010"/>
    </location>
</feature>
<evidence type="ECO:0000256" key="1">
    <source>
        <dbReference type="ARBA" id="ARBA00022574"/>
    </source>
</evidence>
<dbReference type="SUPFAM" id="SSF52540">
    <property type="entry name" value="P-loop containing nucleoside triphosphate hydrolases"/>
    <property type="match status" value="1"/>
</dbReference>
<feature type="repeat" description="WD" evidence="3">
    <location>
        <begin position="443"/>
        <end position="484"/>
    </location>
</feature>
<dbReference type="PROSITE" id="PS51419">
    <property type="entry name" value="RAB"/>
    <property type="match status" value="1"/>
</dbReference>
<evidence type="ECO:0000256" key="3">
    <source>
        <dbReference type="PROSITE-ProRule" id="PRU00221"/>
    </source>
</evidence>
<evidence type="ECO:0000313" key="6">
    <source>
        <dbReference type="EMBL" id="GAK58731.1"/>
    </source>
</evidence>
<evidence type="ECO:0000259" key="5">
    <source>
        <dbReference type="Pfam" id="PF23389"/>
    </source>
</evidence>
<dbReference type="PANTHER" id="PTHR19879">
    <property type="entry name" value="TRANSCRIPTION INITIATION FACTOR TFIID"/>
    <property type="match status" value="1"/>
</dbReference>
<feature type="repeat" description="WD" evidence="3">
    <location>
        <begin position="750"/>
        <end position="791"/>
    </location>
</feature>
<keyword evidence="7" id="KW-1185">Reference proteome</keyword>
<dbReference type="InterPro" id="IPR020472">
    <property type="entry name" value="WD40_PAC1"/>
</dbReference>
<feature type="repeat" description="WD" evidence="3">
    <location>
        <begin position="569"/>
        <end position="610"/>
    </location>
</feature>
<feature type="repeat" description="WD" evidence="3">
    <location>
        <begin position="271"/>
        <end position="301"/>
    </location>
</feature>
<dbReference type="eggNOG" id="COG1262">
    <property type="taxonomic scope" value="Bacteria"/>
</dbReference>
<dbReference type="Pfam" id="PF00400">
    <property type="entry name" value="WD40"/>
    <property type="match status" value="11"/>
</dbReference>
<feature type="repeat" description="WD" evidence="3">
    <location>
        <begin position="145"/>
        <end position="186"/>
    </location>
</feature>
<proteinExistence type="predicted"/>
<dbReference type="Pfam" id="PF13676">
    <property type="entry name" value="TIR_2"/>
    <property type="match status" value="1"/>
</dbReference>
<dbReference type="PROSITE" id="PS50294">
    <property type="entry name" value="WD_REPEATS_REGION"/>
    <property type="match status" value="17"/>
</dbReference>
<feature type="domain" description="TIR" evidence="4">
    <location>
        <begin position="1594"/>
        <end position="1716"/>
    </location>
</feature>
<dbReference type="PRINTS" id="PR00320">
    <property type="entry name" value="GPROTEINBRPT"/>
</dbReference>
<feature type="domain" description="WDR19 first beta-propeller" evidence="5">
    <location>
        <begin position="495"/>
        <end position="648"/>
    </location>
</feature>
<dbReference type="PROSITE" id="PS00678">
    <property type="entry name" value="WD_REPEATS_1"/>
    <property type="match status" value="8"/>
</dbReference>
<feature type="repeat" description="WD" evidence="3">
    <location>
        <begin position="187"/>
        <end position="228"/>
    </location>
</feature>
<dbReference type="InterPro" id="IPR000157">
    <property type="entry name" value="TIR_dom"/>
</dbReference>
<dbReference type="SUPFAM" id="SSF50978">
    <property type="entry name" value="WD40 repeat-like"/>
    <property type="match status" value="3"/>
</dbReference>
<dbReference type="SMART" id="SM00175">
    <property type="entry name" value="RAB"/>
    <property type="match status" value="1"/>
</dbReference>
<dbReference type="SMART" id="SM00320">
    <property type="entry name" value="WD40"/>
    <property type="match status" value="22"/>
</dbReference>
<dbReference type="InterPro" id="IPR057855">
    <property type="entry name" value="Beta-prop_WDR19_1st"/>
</dbReference>
<feature type="repeat" description="WD" evidence="3">
    <location>
        <begin position="611"/>
        <end position="652"/>
    </location>
</feature>
<feature type="repeat" description="WD" evidence="3">
    <location>
        <begin position="876"/>
        <end position="917"/>
    </location>
</feature>
<dbReference type="InterPro" id="IPR001806">
    <property type="entry name" value="Small_GTPase"/>
</dbReference>
<keyword evidence="1 3" id="KW-0853">WD repeat</keyword>
<evidence type="ECO:0000259" key="4">
    <source>
        <dbReference type="Pfam" id="PF13676"/>
    </source>
</evidence>
<protein>
    <submittedName>
        <fullName evidence="6">WD-repeat protein</fullName>
    </submittedName>
</protein>
<accession>A0A081C2C6</accession>
<dbReference type="Pfam" id="PF23389">
    <property type="entry name" value="Beta-prop_WDR19_1st"/>
    <property type="match status" value="2"/>
</dbReference>
<dbReference type="STRING" id="1499967.U27_05706"/>
<feature type="repeat" description="WD" evidence="3">
    <location>
        <begin position="960"/>
        <end position="1001"/>
    </location>
</feature>
<dbReference type="InterPro" id="IPR015943">
    <property type="entry name" value="WD40/YVTN_repeat-like_dom_sf"/>
</dbReference>
<feature type="repeat" description="WD" evidence="3">
    <location>
        <begin position="834"/>
        <end position="875"/>
    </location>
</feature>
<dbReference type="Gene3D" id="2.130.10.10">
    <property type="entry name" value="YVTN repeat-like/Quinoprotein amine dehydrogenase"/>
    <property type="match status" value="7"/>
</dbReference>
<dbReference type="GO" id="GO:0007165">
    <property type="term" value="P:signal transduction"/>
    <property type="evidence" value="ECO:0007669"/>
    <property type="project" value="InterPro"/>
</dbReference>
<dbReference type="Gene3D" id="3.40.50.10140">
    <property type="entry name" value="Toll/interleukin-1 receptor homology (TIR) domain"/>
    <property type="match status" value="1"/>
</dbReference>
<dbReference type="GO" id="GO:0003924">
    <property type="term" value="F:GTPase activity"/>
    <property type="evidence" value="ECO:0007669"/>
    <property type="project" value="InterPro"/>
</dbReference>
<dbReference type="InterPro" id="IPR019775">
    <property type="entry name" value="WD40_repeat_CS"/>
</dbReference>
<dbReference type="eggNOG" id="COG1100">
    <property type="taxonomic scope" value="Bacteria"/>
</dbReference>
<feature type="repeat" description="WD" evidence="3">
    <location>
        <begin position="918"/>
        <end position="959"/>
    </location>
</feature>
<dbReference type="InterPro" id="IPR035897">
    <property type="entry name" value="Toll_tir_struct_dom_sf"/>
</dbReference>
<reference evidence="6" key="1">
    <citation type="journal article" date="2015" name="PeerJ">
        <title>First genomic representation of candidate bacterial phylum KSB3 points to enhanced environmental sensing as a trigger of wastewater bulking.</title>
        <authorList>
            <person name="Sekiguchi Y."/>
            <person name="Ohashi A."/>
            <person name="Parks D.H."/>
            <person name="Yamauchi T."/>
            <person name="Tyson G.W."/>
            <person name="Hugenholtz P."/>
        </authorList>
    </citation>
    <scope>NUCLEOTIDE SEQUENCE [LARGE SCALE GENOMIC DNA]</scope>
</reference>
<dbReference type="eggNOG" id="COG2319">
    <property type="taxonomic scope" value="Bacteria"/>
</dbReference>
<organism evidence="6">
    <name type="scientific">Vecturithrix granuli</name>
    <dbReference type="NCBI Taxonomy" id="1499967"/>
    <lineage>
        <taxon>Bacteria</taxon>
        <taxon>Candidatus Moduliflexota</taxon>
        <taxon>Candidatus Vecturitrichia</taxon>
        <taxon>Candidatus Vecturitrichales</taxon>
        <taxon>Candidatus Vecturitrichaceae</taxon>
        <taxon>Candidatus Vecturithrix</taxon>
    </lineage>
</organism>
<dbReference type="HOGENOM" id="CLU_002797_0_0_0"/>
<dbReference type="Proteomes" id="UP000030661">
    <property type="component" value="Unassembled WGS sequence"/>
</dbReference>
<dbReference type="InterPro" id="IPR027417">
    <property type="entry name" value="P-loop_NTPase"/>
</dbReference>
<feature type="repeat" description="WD" evidence="3">
    <location>
        <begin position="485"/>
        <end position="526"/>
    </location>
</feature>
<name>A0A081C2C6_VECG1</name>
<evidence type="ECO:0000313" key="7">
    <source>
        <dbReference type="Proteomes" id="UP000030661"/>
    </source>
</evidence>